<organism evidence="1 2">
    <name type="scientific">Cylindrotheca closterium</name>
    <dbReference type="NCBI Taxonomy" id="2856"/>
    <lineage>
        <taxon>Eukaryota</taxon>
        <taxon>Sar</taxon>
        <taxon>Stramenopiles</taxon>
        <taxon>Ochrophyta</taxon>
        <taxon>Bacillariophyta</taxon>
        <taxon>Bacillariophyceae</taxon>
        <taxon>Bacillariophycidae</taxon>
        <taxon>Bacillariales</taxon>
        <taxon>Bacillariaceae</taxon>
        <taxon>Cylindrotheca</taxon>
    </lineage>
</organism>
<dbReference type="Proteomes" id="UP001295423">
    <property type="component" value="Unassembled WGS sequence"/>
</dbReference>
<proteinExistence type="predicted"/>
<name>A0AAD2GBI4_9STRA</name>
<accession>A0AAD2GBI4</accession>
<comment type="caution">
    <text evidence="1">The sequence shown here is derived from an EMBL/GenBank/DDBJ whole genome shotgun (WGS) entry which is preliminary data.</text>
</comment>
<protein>
    <submittedName>
        <fullName evidence="1">Uncharacterized protein</fullName>
    </submittedName>
</protein>
<dbReference type="AlphaFoldDB" id="A0AAD2GBI4"/>
<dbReference type="EMBL" id="CAKOGP040002291">
    <property type="protein sequence ID" value="CAJ1966453.1"/>
    <property type="molecule type" value="Genomic_DNA"/>
</dbReference>
<evidence type="ECO:0000313" key="2">
    <source>
        <dbReference type="Proteomes" id="UP001295423"/>
    </source>
</evidence>
<evidence type="ECO:0000313" key="1">
    <source>
        <dbReference type="EMBL" id="CAJ1966453.1"/>
    </source>
</evidence>
<reference evidence="1" key="1">
    <citation type="submission" date="2023-08" db="EMBL/GenBank/DDBJ databases">
        <authorList>
            <person name="Audoor S."/>
            <person name="Bilcke G."/>
        </authorList>
    </citation>
    <scope>NUCLEOTIDE SEQUENCE</scope>
</reference>
<gene>
    <name evidence="1" type="ORF">CYCCA115_LOCUS22036</name>
</gene>
<keyword evidence="2" id="KW-1185">Reference proteome</keyword>
<sequence length="176" mass="20529">MAPLLCQTAPCNNTFDKLYLPAIDSNKQLTDIKPKKNVSFAYCVQAVEVPSVSEMTKQEYRSTFYCSKDYRQIERENGEILQQMERQQKVEVETESLYFRGLEVQLPRAMQERSRLRRFVVSEVLREQGRYGRIRKEWVENFSSRFTSQNAAAAQRRGAWDMRATAKDSDDSSCSQ</sequence>